<dbReference type="Proteomes" id="UP000000724">
    <property type="component" value="Contig Pc00c16"/>
</dbReference>
<dbReference type="AlphaFoldDB" id="B6H8Z8"/>
<reference evidence="1 2" key="1">
    <citation type="journal article" date="2008" name="Nat. Biotechnol.">
        <title>Genome sequencing and analysis of the filamentous fungus Penicillium chrysogenum.</title>
        <authorList>
            <person name="van den Berg M.A."/>
            <person name="Albang R."/>
            <person name="Albermann K."/>
            <person name="Badger J.H."/>
            <person name="Daran J.-M."/>
            <person name="Driessen A.J.M."/>
            <person name="Garcia-Estrada C."/>
            <person name="Fedorova N.D."/>
            <person name="Harris D.M."/>
            <person name="Heijne W.H.M."/>
            <person name="Joardar V.S."/>
            <person name="Kiel J.A.K.W."/>
            <person name="Kovalchuk A."/>
            <person name="Martin J.F."/>
            <person name="Nierman W.C."/>
            <person name="Nijland J.G."/>
            <person name="Pronk J.T."/>
            <person name="Roubos J.A."/>
            <person name="van der Klei I.J."/>
            <person name="van Peij N.N.M.E."/>
            <person name="Veenhuis M."/>
            <person name="von Doehren H."/>
            <person name="Wagner C."/>
            <person name="Wortman J.R."/>
            <person name="Bovenberg R.A.L."/>
        </authorList>
    </citation>
    <scope>NUCLEOTIDE SEQUENCE [LARGE SCALE GENOMIC DNA]</scope>
    <source>
        <strain evidence="2">ATCC 28089 / DSM 1075 / NRRL 1951 / Wisconsin 54-1255</strain>
    </source>
</reference>
<keyword evidence="2" id="KW-1185">Reference proteome</keyword>
<accession>B6H8Z8</accession>
<dbReference type="HOGENOM" id="CLU_1993370_0_0_1"/>
<dbReference type="VEuPathDB" id="FungiDB:PCH_Pc16g04680"/>
<evidence type="ECO:0000313" key="2">
    <source>
        <dbReference type="Proteomes" id="UP000000724"/>
    </source>
</evidence>
<sequence>MQGKGLSLCLSVLGTPEYYSSNWEQFPRSGTLAVWNVGIVVQSLQGHEAFDPESCSYWVALPSTVSLSPEAYEVAMLTLLSASLSHVELGFGSMHGIATDDIRASCGGYRLRCTPPDAHMALTPD</sequence>
<organism evidence="1 2">
    <name type="scientific">Penicillium rubens (strain ATCC 28089 / DSM 1075 / NRRL 1951 / Wisconsin 54-1255)</name>
    <name type="common">Penicillium chrysogenum</name>
    <dbReference type="NCBI Taxonomy" id="500485"/>
    <lineage>
        <taxon>Eukaryota</taxon>
        <taxon>Fungi</taxon>
        <taxon>Dikarya</taxon>
        <taxon>Ascomycota</taxon>
        <taxon>Pezizomycotina</taxon>
        <taxon>Eurotiomycetes</taxon>
        <taxon>Eurotiomycetidae</taxon>
        <taxon>Eurotiales</taxon>
        <taxon>Aspergillaceae</taxon>
        <taxon>Penicillium</taxon>
        <taxon>Penicillium chrysogenum species complex</taxon>
    </lineage>
</organism>
<dbReference type="EMBL" id="AM920431">
    <property type="protein sequence ID" value="CAP93138.1"/>
    <property type="molecule type" value="Genomic_DNA"/>
</dbReference>
<gene>
    <name evidence="1" type="ORF">Pc16g04680</name>
    <name evidence="1" type="ORF">PCH_Pc16g04680</name>
</gene>
<protein>
    <submittedName>
        <fullName evidence="1">Uncharacterized protein</fullName>
    </submittedName>
</protein>
<proteinExistence type="predicted"/>
<evidence type="ECO:0000313" key="1">
    <source>
        <dbReference type="EMBL" id="CAP93138.1"/>
    </source>
</evidence>
<name>B6H8Z8_PENRW</name>